<dbReference type="InterPro" id="IPR038502">
    <property type="entry name" value="M1_LTA-4_hydro/amino_C_sf"/>
</dbReference>
<keyword evidence="11" id="KW-1185">Reference proteome</keyword>
<proteinExistence type="inferred from homology"/>
<dbReference type="GO" id="GO:0005730">
    <property type="term" value="C:nucleolus"/>
    <property type="evidence" value="ECO:0007669"/>
    <property type="project" value="InterPro"/>
</dbReference>
<accession>A0A9X9MBY9</accession>
<evidence type="ECO:0000259" key="9">
    <source>
        <dbReference type="SMART" id="SM01263"/>
    </source>
</evidence>
<evidence type="ECO:0000256" key="5">
    <source>
        <dbReference type="ARBA" id="ARBA00022801"/>
    </source>
</evidence>
<sequence>GLSRDWPGRRRRRAGRPREISAGAAPGPGGLQAPARAPMGTSLLPDQLVLLLEHLLEQKSLTARTLHSLEKTYHLPQQDAEVRHRWCELIVKHKYTKAYKDVERFLQEDQVGKCVHKQHGLRTCGHVISLPSSMCLCAPQAMGVYLYGELMLGEDVRQQQVARRCFELTKEQMDRSSAEVVAEMLL</sequence>
<dbReference type="InterPro" id="IPR015211">
    <property type="entry name" value="Peptidase_M1_C"/>
</dbReference>
<evidence type="ECO:0000256" key="7">
    <source>
        <dbReference type="ARBA" id="ARBA00023049"/>
    </source>
</evidence>
<dbReference type="EMBL" id="CYRY02046200">
    <property type="protein sequence ID" value="VCX41854.1"/>
    <property type="molecule type" value="Genomic_DNA"/>
</dbReference>
<name>A0A9X9MBY9_GULGU</name>
<evidence type="ECO:0000256" key="3">
    <source>
        <dbReference type="ARBA" id="ARBA00022670"/>
    </source>
</evidence>
<evidence type="ECO:0000256" key="4">
    <source>
        <dbReference type="ARBA" id="ARBA00022723"/>
    </source>
</evidence>
<dbReference type="InterPro" id="IPR016024">
    <property type="entry name" value="ARM-type_fold"/>
</dbReference>
<evidence type="ECO:0000313" key="11">
    <source>
        <dbReference type="Proteomes" id="UP000269945"/>
    </source>
</evidence>
<keyword evidence="7" id="KW-0482">Metalloprotease</keyword>
<dbReference type="GO" id="GO:0006508">
    <property type="term" value="P:proteolysis"/>
    <property type="evidence" value="ECO:0007669"/>
    <property type="project" value="UniProtKB-KW"/>
</dbReference>
<organism evidence="10 11">
    <name type="scientific">Gulo gulo</name>
    <name type="common">Wolverine</name>
    <name type="synonym">Gluton</name>
    <dbReference type="NCBI Taxonomy" id="48420"/>
    <lineage>
        <taxon>Eukaryota</taxon>
        <taxon>Metazoa</taxon>
        <taxon>Chordata</taxon>
        <taxon>Craniata</taxon>
        <taxon>Vertebrata</taxon>
        <taxon>Euteleostomi</taxon>
        <taxon>Mammalia</taxon>
        <taxon>Eutheria</taxon>
        <taxon>Laurasiatheria</taxon>
        <taxon>Carnivora</taxon>
        <taxon>Caniformia</taxon>
        <taxon>Musteloidea</taxon>
        <taxon>Mustelidae</taxon>
        <taxon>Guloninae</taxon>
        <taxon>Gulo</taxon>
    </lineage>
</organism>
<feature type="non-terminal residue" evidence="10">
    <location>
        <position position="1"/>
    </location>
</feature>
<gene>
    <name evidence="10" type="ORF">BN2614_LOCUS2</name>
</gene>
<comment type="cofactor">
    <cofactor evidence="1">
        <name>Zn(2+)</name>
        <dbReference type="ChEBI" id="CHEBI:29105"/>
    </cofactor>
</comment>
<evidence type="ECO:0000256" key="6">
    <source>
        <dbReference type="ARBA" id="ARBA00022833"/>
    </source>
</evidence>
<keyword evidence="5" id="KW-0378">Hydrolase</keyword>
<dbReference type="PANTHER" id="PTHR46627:SF1">
    <property type="entry name" value="AMINOPEPTIDASE O"/>
    <property type="match status" value="1"/>
</dbReference>
<keyword evidence="6" id="KW-0862">Zinc</keyword>
<dbReference type="Gene3D" id="1.25.40.320">
    <property type="entry name" value="Peptidase M1, leukotriene A4 hydrolase/aminopeptidase C-terminal domain"/>
    <property type="match status" value="1"/>
</dbReference>
<dbReference type="InterPro" id="IPR033577">
    <property type="entry name" value="AOPep"/>
</dbReference>
<dbReference type="AlphaFoldDB" id="A0A9X9MBY9"/>
<feature type="region of interest" description="Disordered" evidence="8">
    <location>
        <begin position="1"/>
        <end position="38"/>
    </location>
</feature>
<evidence type="ECO:0000256" key="1">
    <source>
        <dbReference type="ARBA" id="ARBA00001947"/>
    </source>
</evidence>
<protein>
    <recommendedName>
        <fullName evidence="9">Peptidase M1 leukotriene A4 hydrolase/aminopeptidase C-terminal domain-containing protein</fullName>
    </recommendedName>
</protein>
<comment type="caution">
    <text evidence="10">The sequence shown here is derived from an EMBL/GenBank/DDBJ whole genome shotgun (WGS) entry which is preliminary data.</text>
</comment>
<evidence type="ECO:0000256" key="2">
    <source>
        <dbReference type="ARBA" id="ARBA00010136"/>
    </source>
</evidence>
<dbReference type="GO" id="GO:0070006">
    <property type="term" value="F:metalloaminopeptidase activity"/>
    <property type="evidence" value="ECO:0007669"/>
    <property type="project" value="InterPro"/>
</dbReference>
<reference evidence="10 11" key="1">
    <citation type="submission" date="2018-10" db="EMBL/GenBank/DDBJ databases">
        <authorList>
            <person name="Ekblom R."/>
            <person name="Jareborg N."/>
        </authorList>
    </citation>
    <scope>NUCLEOTIDE SEQUENCE [LARGE SCALE GENOMIC DNA]</scope>
    <source>
        <tissue evidence="10">Muscle</tissue>
    </source>
</reference>
<dbReference type="PANTHER" id="PTHR46627">
    <property type="entry name" value="AMINOPEPTIDASE O"/>
    <property type="match status" value="1"/>
</dbReference>
<evidence type="ECO:0000256" key="8">
    <source>
        <dbReference type="SAM" id="MobiDB-lite"/>
    </source>
</evidence>
<keyword evidence="3" id="KW-0645">Protease</keyword>
<comment type="similarity">
    <text evidence="2">Belongs to the peptidase M1 family.</text>
</comment>
<evidence type="ECO:0000313" key="10">
    <source>
        <dbReference type="EMBL" id="VCX41854.1"/>
    </source>
</evidence>
<dbReference type="Proteomes" id="UP000269945">
    <property type="component" value="Unassembled WGS sequence"/>
</dbReference>
<dbReference type="SMART" id="SM01263">
    <property type="entry name" value="Leuk-A4-hydro_C"/>
    <property type="match status" value="1"/>
</dbReference>
<keyword evidence="4" id="KW-0479">Metal-binding</keyword>
<dbReference type="GO" id="GO:0008270">
    <property type="term" value="F:zinc ion binding"/>
    <property type="evidence" value="ECO:0007669"/>
    <property type="project" value="InterPro"/>
</dbReference>
<dbReference type="Pfam" id="PF09127">
    <property type="entry name" value="Leuk-A4-hydro_C"/>
    <property type="match status" value="1"/>
</dbReference>
<feature type="domain" description="Peptidase M1 leukotriene A4 hydrolase/aminopeptidase C-terminal" evidence="9">
    <location>
        <begin position="30"/>
        <end position="185"/>
    </location>
</feature>
<dbReference type="SUPFAM" id="SSF48371">
    <property type="entry name" value="ARM repeat"/>
    <property type="match status" value="1"/>
</dbReference>